<evidence type="ECO:0000256" key="1">
    <source>
        <dbReference type="ARBA" id="ARBA00012552"/>
    </source>
</evidence>
<sequence>MGTLTCGLVSFIRLPMINIYRRIETTRFIPVLSGQVHNNKNEHVNKEDVPIIRFPVALKRKINKRNIKQQKRSRKGVSLLKLAKPGKLLISSSDKDTSMYTNEFITKFQPPVLSSSTWTSHRSPGRSFKIHSNMENPSFKEEFSSFNDLLLDTEILQALRLNGLDRPTVIQAKSIPSILKGNNVMFAAETGSGKTFAYLLPIIHKLMRSKAEGGGDQVFVSPKALILTPTKELSQQVLRMALSLKLPIQVA</sequence>
<evidence type="ECO:0000256" key="5">
    <source>
        <dbReference type="ARBA" id="ARBA00022840"/>
    </source>
</evidence>
<protein>
    <recommendedName>
        <fullName evidence="1">RNA helicase</fullName>
        <ecNumber evidence="1">3.6.4.13</ecNumber>
    </recommendedName>
</protein>
<dbReference type="EC" id="3.6.4.13" evidence="1"/>
<proteinExistence type="predicted"/>
<reference evidence="9" key="2">
    <citation type="journal article" date="2008" name="Genome Biol.">
        <title>Improved genome assembly and evidence-based global gene model set for the chordate Ciona intestinalis: new insight into intron and operon populations.</title>
        <authorList>
            <person name="Satou Y."/>
            <person name="Mineta K."/>
            <person name="Ogasawara M."/>
            <person name="Sasakura Y."/>
            <person name="Shoguchi E."/>
            <person name="Ueno K."/>
            <person name="Yamada L."/>
            <person name="Matsumoto J."/>
            <person name="Wasserscheid J."/>
            <person name="Dewar K."/>
            <person name="Wiley G.B."/>
            <person name="Macmil S.L."/>
            <person name="Roe B.A."/>
            <person name="Zeller R.W."/>
            <person name="Hastings K.E."/>
            <person name="Lemaire P."/>
            <person name="Lindquist E."/>
            <person name="Endo T."/>
            <person name="Hotta K."/>
            <person name="Inaba K."/>
        </authorList>
    </citation>
    <scope>NUCLEOTIDE SEQUENCE [LARGE SCALE GENOMIC DNA]</scope>
    <source>
        <strain evidence="9">wild type</strain>
    </source>
</reference>
<dbReference type="InterPro" id="IPR014014">
    <property type="entry name" value="RNA_helicase_DEAD_Q_motif"/>
</dbReference>
<keyword evidence="5" id="KW-0067">ATP-binding</keyword>
<evidence type="ECO:0000259" key="7">
    <source>
        <dbReference type="PROSITE" id="PS51192"/>
    </source>
</evidence>
<feature type="domain" description="Helicase ATP-binding" evidence="7">
    <location>
        <begin position="175"/>
        <end position="251"/>
    </location>
</feature>
<dbReference type="PROSITE" id="PS51195">
    <property type="entry name" value="Q_MOTIF"/>
    <property type="match status" value="1"/>
</dbReference>
<evidence type="ECO:0000256" key="2">
    <source>
        <dbReference type="ARBA" id="ARBA00022741"/>
    </source>
</evidence>
<name>F6PZG6_CIOIN</name>
<dbReference type="STRING" id="7719.ENSCINP00000011868"/>
<dbReference type="GO" id="GO:0005524">
    <property type="term" value="F:ATP binding"/>
    <property type="evidence" value="ECO:0007669"/>
    <property type="project" value="UniProtKB-KW"/>
</dbReference>
<keyword evidence="2" id="KW-0547">Nucleotide-binding</keyword>
<evidence type="ECO:0000256" key="4">
    <source>
        <dbReference type="ARBA" id="ARBA00022806"/>
    </source>
</evidence>
<keyword evidence="4" id="KW-0347">Helicase</keyword>
<keyword evidence="10" id="KW-1185">Reference proteome</keyword>
<dbReference type="InParanoid" id="F6PZG6"/>
<evidence type="ECO:0000256" key="6">
    <source>
        <dbReference type="PROSITE-ProRule" id="PRU00552"/>
    </source>
</evidence>
<dbReference type="PANTHER" id="PTHR47960">
    <property type="entry name" value="DEAD-BOX ATP-DEPENDENT RNA HELICASE 50"/>
    <property type="match status" value="1"/>
</dbReference>
<dbReference type="InterPro" id="IPR014001">
    <property type="entry name" value="Helicase_ATP-bd"/>
</dbReference>
<reference evidence="9" key="4">
    <citation type="submission" date="2025-09" db="UniProtKB">
        <authorList>
            <consortium name="Ensembl"/>
        </authorList>
    </citation>
    <scope>IDENTIFICATION</scope>
</reference>
<accession>F6PZG6</accession>
<dbReference type="GO" id="GO:0016787">
    <property type="term" value="F:hydrolase activity"/>
    <property type="evidence" value="ECO:0007669"/>
    <property type="project" value="UniProtKB-KW"/>
</dbReference>
<dbReference type="Proteomes" id="UP000008144">
    <property type="component" value="Chromosome 10"/>
</dbReference>
<dbReference type="EMBL" id="EAAA01000487">
    <property type="status" value="NOT_ANNOTATED_CDS"/>
    <property type="molecule type" value="Genomic_DNA"/>
</dbReference>
<evidence type="ECO:0000313" key="10">
    <source>
        <dbReference type="Proteomes" id="UP000008144"/>
    </source>
</evidence>
<reference evidence="10" key="1">
    <citation type="journal article" date="2002" name="Science">
        <title>The draft genome of Ciona intestinalis: insights into chordate and vertebrate origins.</title>
        <authorList>
            <person name="Dehal P."/>
            <person name="Satou Y."/>
            <person name="Campbell R.K."/>
            <person name="Chapman J."/>
            <person name="Degnan B."/>
            <person name="De Tomaso A."/>
            <person name="Davidson B."/>
            <person name="Di Gregorio A."/>
            <person name="Gelpke M."/>
            <person name="Goodstein D.M."/>
            <person name="Harafuji N."/>
            <person name="Hastings K.E."/>
            <person name="Ho I."/>
            <person name="Hotta K."/>
            <person name="Huang W."/>
            <person name="Kawashima T."/>
            <person name="Lemaire P."/>
            <person name="Martinez D."/>
            <person name="Meinertzhagen I.A."/>
            <person name="Necula S."/>
            <person name="Nonaka M."/>
            <person name="Putnam N."/>
            <person name="Rash S."/>
            <person name="Saiga H."/>
            <person name="Satake M."/>
            <person name="Terry A."/>
            <person name="Yamada L."/>
            <person name="Wang H.G."/>
            <person name="Awazu S."/>
            <person name="Azumi K."/>
            <person name="Boore J."/>
            <person name="Branno M."/>
            <person name="Chin-Bow S."/>
            <person name="DeSantis R."/>
            <person name="Doyle S."/>
            <person name="Francino P."/>
            <person name="Keys D.N."/>
            <person name="Haga S."/>
            <person name="Hayashi H."/>
            <person name="Hino K."/>
            <person name="Imai K.S."/>
            <person name="Inaba K."/>
            <person name="Kano S."/>
            <person name="Kobayashi K."/>
            <person name="Kobayashi M."/>
            <person name="Lee B.I."/>
            <person name="Makabe K.W."/>
            <person name="Manohar C."/>
            <person name="Matassi G."/>
            <person name="Medina M."/>
            <person name="Mochizuki Y."/>
            <person name="Mount S."/>
            <person name="Morishita T."/>
            <person name="Miura S."/>
            <person name="Nakayama A."/>
            <person name="Nishizaka S."/>
            <person name="Nomoto H."/>
            <person name="Ohta F."/>
            <person name="Oishi K."/>
            <person name="Rigoutsos I."/>
            <person name="Sano M."/>
            <person name="Sasaki A."/>
            <person name="Sasakura Y."/>
            <person name="Shoguchi E."/>
            <person name="Shin-i T."/>
            <person name="Spagnuolo A."/>
            <person name="Stainier D."/>
            <person name="Suzuki M.M."/>
            <person name="Tassy O."/>
            <person name="Takatori N."/>
            <person name="Tokuoka M."/>
            <person name="Yagi K."/>
            <person name="Yoshizaki F."/>
            <person name="Wada S."/>
            <person name="Zhang C."/>
            <person name="Hyatt P.D."/>
            <person name="Larimer F."/>
            <person name="Detter C."/>
            <person name="Doggett N."/>
            <person name="Glavina T."/>
            <person name="Hawkins T."/>
            <person name="Richardson P."/>
            <person name="Lucas S."/>
            <person name="Kohara Y."/>
            <person name="Levine M."/>
            <person name="Satoh N."/>
            <person name="Rokhsar D.S."/>
        </authorList>
    </citation>
    <scope>NUCLEOTIDE SEQUENCE [LARGE SCALE GENOMIC DNA]</scope>
</reference>
<evidence type="ECO:0000259" key="8">
    <source>
        <dbReference type="PROSITE" id="PS51195"/>
    </source>
</evidence>
<dbReference type="OMA" id="MINIYRR"/>
<evidence type="ECO:0000313" key="9">
    <source>
        <dbReference type="Ensembl" id="ENSCINP00000011868.3"/>
    </source>
</evidence>
<organism evidence="9 10">
    <name type="scientific">Ciona intestinalis</name>
    <name type="common">Transparent sea squirt</name>
    <name type="synonym">Ascidia intestinalis</name>
    <dbReference type="NCBI Taxonomy" id="7719"/>
    <lineage>
        <taxon>Eukaryota</taxon>
        <taxon>Metazoa</taxon>
        <taxon>Chordata</taxon>
        <taxon>Tunicata</taxon>
        <taxon>Ascidiacea</taxon>
        <taxon>Phlebobranchia</taxon>
        <taxon>Cionidae</taxon>
        <taxon>Ciona</taxon>
    </lineage>
</organism>
<dbReference type="Gene3D" id="3.40.50.300">
    <property type="entry name" value="P-loop containing nucleotide triphosphate hydrolases"/>
    <property type="match status" value="1"/>
</dbReference>
<dbReference type="InterPro" id="IPR027417">
    <property type="entry name" value="P-loop_NTPase"/>
</dbReference>
<feature type="short sequence motif" description="Q motif" evidence="6">
    <location>
        <begin position="144"/>
        <end position="172"/>
    </location>
</feature>
<dbReference type="SUPFAM" id="SSF52540">
    <property type="entry name" value="P-loop containing nucleoside triphosphate hydrolases"/>
    <property type="match status" value="1"/>
</dbReference>
<dbReference type="InterPro" id="IPR011545">
    <property type="entry name" value="DEAD/DEAH_box_helicase_dom"/>
</dbReference>
<reference evidence="9" key="3">
    <citation type="submission" date="2025-08" db="UniProtKB">
        <authorList>
            <consortium name="Ensembl"/>
        </authorList>
    </citation>
    <scope>IDENTIFICATION</scope>
</reference>
<dbReference type="GO" id="GO:0003676">
    <property type="term" value="F:nucleic acid binding"/>
    <property type="evidence" value="ECO:0007669"/>
    <property type="project" value="InterPro"/>
</dbReference>
<feature type="domain" description="DEAD-box RNA helicase Q" evidence="8">
    <location>
        <begin position="144"/>
        <end position="172"/>
    </location>
</feature>
<dbReference type="Pfam" id="PF00270">
    <property type="entry name" value="DEAD"/>
    <property type="match status" value="1"/>
</dbReference>
<dbReference type="AlphaFoldDB" id="F6PZG6"/>
<dbReference type="PROSITE" id="PS51192">
    <property type="entry name" value="HELICASE_ATP_BIND_1"/>
    <property type="match status" value="1"/>
</dbReference>
<evidence type="ECO:0000256" key="3">
    <source>
        <dbReference type="ARBA" id="ARBA00022801"/>
    </source>
</evidence>
<dbReference type="Ensembl" id="ENSCINT00000011868.3">
    <property type="protein sequence ID" value="ENSCINP00000011868.3"/>
    <property type="gene ID" value="ENSCING00000005749.3"/>
</dbReference>
<keyword evidence="3" id="KW-0378">Hydrolase</keyword>
<dbReference type="GO" id="GO:0003724">
    <property type="term" value="F:RNA helicase activity"/>
    <property type="evidence" value="ECO:0007669"/>
    <property type="project" value="UniProtKB-EC"/>
</dbReference>
<dbReference type="HOGENOM" id="CLU_1109113_0_0_1"/>